<dbReference type="Proteomes" id="UP000262379">
    <property type="component" value="Unassembled WGS sequence"/>
</dbReference>
<dbReference type="InterPro" id="IPR023753">
    <property type="entry name" value="FAD/NAD-binding_dom"/>
</dbReference>
<dbReference type="GO" id="GO:0004497">
    <property type="term" value="F:monooxygenase activity"/>
    <property type="evidence" value="ECO:0007669"/>
    <property type="project" value="TreeGrafter"/>
</dbReference>
<proteinExistence type="predicted"/>
<dbReference type="PRINTS" id="PR00411">
    <property type="entry name" value="PNDRDTASEI"/>
</dbReference>
<dbReference type="PANTHER" id="PTHR43539:SF78">
    <property type="entry name" value="FLAVIN-CONTAINING MONOOXYGENASE"/>
    <property type="match status" value="1"/>
</dbReference>
<evidence type="ECO:0000259" key="2">
    <source>
        <dbReference type="Pfam" id="PF07992"/>
    </source>
</evidence>
<protein>
    <submittedName>
        <fullName evidence="3">Flavoprotein</fullName>
    </submittedName>
</protein>
<dbReference type="Gene3D" id="3.50.50.60">
    <property type="entry name" value="FAD/NAD(P)-binding domain"/>
    <property type="match status" value="1"/>
</dbReference>
<dbReference type="InterPro" id="IPR036188">
    <property type="entry name" value="FAD/NAD-bd_sf"/>
</dbReference>
<evidence type="ECO:0000313" key="4">
    <source>
        <dbReference type="Proteomes" id="UP000262379"/>
    </source>
</evidence>
<feature type="domain" description="FAD/NAD(P)-binding" evidence="2">
    <location>
        <begin position="9"/>
        <end position="325"/>
    </location>
</feature>
<dbReference type="InterPro" id="IPR050982">
    <property type="entry name" value="Auxin_biosynth/cation_transpt"/>
</dbReference>
<accession>A0A371X3J7</accession>
<gene>
    <name evidence="3" type="ORF">DY251_20550</name>
</gene>
<dbReference type="AlphaFoldDB" id="A0A371X3J7"/>
<dbReference type="PANTHER" id="PTHR43539">
    <property type="entry name" value="FLAVIN-BINDING MONOOXYGENASE-LIKE PROTEIN (AFU_ORTHOLOGUE AFUA_4G09220)"/>
    <property type="match status" value="1"/>
</dbReference>
<dbReference type="RefSeq" id="WP_116625779.1">
    <property type="nucleotide sequence ID" value="NZ_QURN01000026.1"/>
</dbReference>
<dbReference type="SUPFAM" id="SSF51905">
    <property type="entry name" value="FAD/NAD(P)-binding domain"/>
    <property type="match status" value="1"/>
</dbReference>
<dbReference type="Pfam" id="PF07992">
    <property type="entry name" value="Pyr_redox_2"/>
    <property type="match status" value="1"/>
</dbReference>
<sequence length="477" mass="49553">MDMTANLPVAVIGAGPVGLAAAAHLVERGLRPVIFEQGSRVGAALLAWGHVRVFSPWIYNIDAAARALLDRSGWIAPNEGGLPTGGEIVRDYLEPLAALPEIAPNLRLGATVTAVTRQGHDKVSNEGRKESPFVIRYEDADGEHRVLARAVIDASGTWSRPNPIGTDGLAVLGERQAAARIAYGIPDVVGRVHGDYAGKRVLVIGGGHSAINVALALMELQGVALGTEIFWALRHNSVEKLLGGGLNDQLPERGALGLAAKQAMEDGRLNMLTAFAVNRIATKGDGLLVEATLAGKPFSLAVDRIVVTTGFRPDLSFLGELRIALDPVVEAPPALAPLIDPNFHSCGTVPPHGVDELAHPEPGFTIVGSKSYGRAPTFLMVTGYEQVRSVVADIAGDHEVAREVRLVLPETGVCSAVPLTEPEAAVCCGGPASAEVEACCVKDAEAKMEGGSGCGCGSVEAADTKPAAEAGCCRSAA</sequence>
<evidence type="ECO:0000313" key="3">
    <source>
        <dbReference type="EMBL" id="RFC63810.1"/>
    </source>
</evidence>
<organism evidence="3 4">
    <name type="scientific">Mesorhizobium denitrificans</name>
    <dbReference type="NCBI Taxonomy" id="2294114"/>
    <lineage>
        <taxon>Bacteria</taxon>
        <taxon>Pseudomonadati</taxon>
        <taxon>Pseudomonadota</taxon>
        <taxon>Alphaproteobacteria</taxon>
        <taxon>Hyphomicrobiales</taxon>
        <taxon>Phyllobacteriaceae</taxon>
        <taxon>Mesorhizobium</taxon>
    </lineage>
</organism>
<evidence type="ECO:0000256" key="1">
    <source>
        <dbReference type="ARBA" id="ARBA00023002"/>
    </source>
</evidence>
<dbReference type="PRINTS" id="PR00368">
    <property type="entry name" value="FADPNR"/>
</dbReference>
<keyword evidence="4" id="KW-1185">Reference proteome</keyword>
<dbReference type="GO" id="GO:0050660">
    <property type="term" value="F:flavin adenine dinucleotide binding"/>
    <property type="evidence" value="ECO:0007669"/>
    <property type="project" value="TreeGrafter"/>
</dbReference>
<dbReference type="EMBL" id="QURN01000026">
    <property type="protein sequence ID" value="RFC63810.1"/>
    <property type="molecule type" value="Genomic_DNA"/>
</dbReference>
<keyword evidence="1" id="KW-0560">Oxidoreductase</keyword>
<comment type="caution">
    <text evidence="3">The sequence shown here is derived from an EMBL/GenBank/DDBJ whole genome shotgun (WGS) entry which is preliminary data.</text>
</comment>
<name>A0A371X3J7_9HYPH</name>
<reference evidence="4" key="1">
    <citation type="submission" date="2018-08" db="EMBL/GenBank/DDBJ databases">
        <authorList>
            <person name="Im W.T."/>
        </authorList>
    </citation>
    <scope>NUCLEOTIDE SEQUENCE [LARGE SCALE GENOMIC DNA]</scope>
    <source>
        <strain evidence="4">LA-28</strain>
    </source>
</reference>